<dbReference type="Proteomes" id="UP001499854">
    <property type="component" value="Unassembled WGS sequence"/>
</dbReference>
<evidence type="ECO:0000313" key="1">
    <source>
        <dbReference type="EMBL" id="GAA2001491.1"/>
    </source>
</evidence>
<evidence type="ECO:0000313" key="2">
    <source>
        <dbReference type="Proteomes" id="UP001499854"/>
    </source>
</evidence>
<organism evidence="1 2">
    <name type="scientific">Catenulispora subtropica</name>
    <dbReference type="NCBI Taxonomy" id="450798"/>
    <lineage>
        <taxon>Bacteria</taxon>
        <taxon>Bacillati</taxon>
        <taxon>Actinomycetota</taxon>
        <taxon>Actinomycetes</taxon>
        <taxon>Catenulisporales</taxon>
        <taxon>Catenulisporaceae</taxon>
        <taxon>Catenulispora</taxon>
    </lineage>
</organism>
<dbReference type="RefSeq" id="WP_344662350.1">
    <property type="nucleotide sequence ID" value="NZ_BAAAQM010000071.1"/>
</dbReference>
<reference evidence="2" key="1">
    <citation type="journal article" date="2019" name="Int. J. Syst. Evol. Microbiol.">
        <title>The Global Catalogue of Microorganisms (GCM) 10K type strain sequencing project: providing services to taxonomists for standard genome sequencing and annotation.</title>
        <authorList>
            <consortium name="The Broad Institute Genomics Platform"/>
            <consortium name="The Broad Institute Genome Sequencing Center for Infectious Disease"/>
            <person name="Wu L."/>
            <person name="Ma J."/>
        </authorList>
    </citation>
    <scope>NUCLEOTIDE SEQUENCE [LARGE SCALE GENOMIC DNA]</scope>
    <source>
        <strain evidence="2">JCM 16013</strain>
    </source>
</reference>
<proteinExistence type="predicted"/>
<keyword evidence="2" id="KW-1185">Reference proteome</keyword>
<protein>
    <submittedName>
        <fullName evidence="1">Uncharacterized protein</fullName>
    </submittedName>
</protein>
<comment type="caution">
    <text evidence="1">The sequence shown here is derived from an EMBL/GenBank/DDBJ whole genome shotgun (WGS) entry which is preliminary data.</text>
</comment>
<name>A0ABP5EP94_9ACTN</name>
<gene>
    <name evidence="1" type="ORF">GCM10009838_79140</name>
</gene>
<accession>A0ABP5EP94</accession>
<sequence>MTAIPLPGCCNSCGEPVIQRQKSVVFEGPNLRYSELGADTAVFHTRQSCRFDARGYDEAWARAVPGRVQKFPGWLAGEMLLKLIEVTEGFDPEAERGVPVSIHLTGGPFDGTCWNVSMPQEFREVLYTEPVPQPRKAEPAAWYEHAADCPCGAAGSGQMAEGDHVYRAQRAVGA</sequence>
<dbReference type="EMBL" id="BAAAQM010000071">
    <property type="protein sequence ID" value="GAA2001491.1"/>
    <property type="molecule type" value="Genomic_DNA"/>
</dbReference>